<dbReference type="PANTHER" id="PTHR30472:SF24">
    <property type="entry name" value="FERRIC ENTEROBACTIN TRANSPORT SYSTEM PERMEASE PROTEIN FEPG"/>
    <property type="match status" value="1"/>
</dbReference>
<dbReference type="Pfam" id="PF01032">
    <property type="entry name" value="FecCD"/>
    <property type="match status" value="1"/>
</dbReference>
<dbReference type="Gene3D" id="1.10.3470.10">
    <property type="entry name" value="ABC transporter involved in vitamin B12 uptake, BtuC"/>
    <property type="match status" value="1"/>
</dbReference>
<dbReference type="InterPro" id="IPR000522">
    <property type="entry name" value="ABC_transptr_permease_BtuC"/>
</dbReference>
<keyword evidence="3" id="KW-0813">Transport</keyword>
<dbReference type="AlphaFoldDB" id="A0A7S8E7J2"/>
<dbReference type="Proteomes" id="UP000594468">
    <property type="component" value="Chromosome"/>
</dbReference>
<feature type="transmembrane region" description="Helical" evidence="8">
    <location>
        <begin position="350"/>
        <end position="367"/>
    </location>
</feature>
<evidence type="ECO:0000256" key="7">
    <source>
        <dbReference type="ARBA" id="ARBA00023136"/>
    </source>
</evidence>
<dbReference type="InterPro" id="IPR037294">
    <property type="entry name" value="ABC_BtuC-like"/>
</dbReference>
<evidence type="ECO:0000256" key="3">
    <source>
        <dbReference type="ARBA" id="ARBA00022448"/>
    </source>
</evidence>
<feature type="transmembrane region" description="Helical" evidence="8">
    <location>
        <begin position="158"/>
        <end position="177"/>
    </location>
</feature>
<evidence type="ECO:0000313" key="9">
    <source>
        <dbReference type="EMBL" id="QPC81816.1"/>
    </source>
</evidence>
<feature type="transmembrane region" description="Helical" evidence="8">
    <location>
        <begin position="132"/>
        <end position="152"/>
    </location>
</feature>
<dbReference type="SUPFAM" id="SSF81345">
    <property type="entry name" value="ABC transporter involved in vitamin B12 uptake, BtuC"/>
    <property type="match status" value="1"/>
</dbReference>
<evidence type="ECO:0000256" key="1">
    <source>
        <dbReference type="ARBA" id="ARBA00004651"/>
    </source>
</evidence>
<evidence type="ECO:0000256" key="6">
    <source>
        <dbReference type="ARBA" id="ARBA00022989"/>
    </source>
</evidence>
<dbReference type="GO" id="GO:0022857">
    <property type="term" value="F:transmembrane transporter activity"/>
    <property type="evidence" value="ECO:0007669"/>
    <property type="project" value="InterPro"/>
</dbReference>
<dbReference type="CDD" id="cd06550">
    <property type="entry name" value="TM_ABC_iron-siderophores_like"/>
    <property type="match status" value="1"/>
</dbReference>
<feature type="transmembrane region" description="Helical" evidence="8">
    <location>
        <begin position="320"/>
        <end position="338"/>
    </location>
</feature>
<keyword evidence="6 8" id="KW-1133">Transmembrane helix</keyword>
<accession>A0A7S8E7J2</accession>
<organism evidence="9 10">
    <name type="scientific">Phototrophicus methaneseepsis</name>
    <dbReference type="NCBI Taxonomy" id="2710758"/>
    <lineage>
        <taxon>Bacteria</taxon>
        <taxon>Bacillati</taxon>
        <taxon>Chloroflexota</taxon>
        <taxon>Candidatus Thermofontia</taxon>
        <taxon>Phototrophicales</taxon>
        <taxon>Phototrophicaceae</taxon>
        <taxon>Phototrophicus</taxon>
    </lineage>
</organism>
<keyword evidence="10" id="KW-1185">Reference proteome</keyword>
<evidence type="ECO:0000256" key="5">
    <source>
        <dbReference type="ARBA" id="ARBA00022692"/>
    </source>
</evidence>
<feature type="transmembrane region" description="Helical" evidence="8">
    <location>
        <begin position="100"/>
        <end position="120"/>
    </location>
</feature>
<comment type="similarity">
    <text evidence="2">Belongs to the binding-protein-dependent transport system permease family. FecCD subfamily.</text>
</comment>
<dbReference type="PANTHER" id="PTHR30472">
    <property type="entry name" value="FERRIC ENTEROBACTIN TRANSPORT SYSTEM PERMEASE PROTEIN"/>
    <property type="match status" value="1"/>
</dbReference>
<sequence length="371" mass="40041">MASEQVTKKVNQKAAAEQHLRPHWIAVRSKYLPVSLKLDRRVPLMALAILAFTLVVLVLSISYGEYDISPVDVVRTLLGTLPQDHPEFRNYNLVVHTFRLPRILTAFLVGAALATSGAIMQGITRNPLAEPGILGVSAGAGLAAVSVIVWFKDVPISWLPWAAFGGALLTAIAIYTLSWKDGGSAPVRLILIGVAFAAVLGSLTSFMLVFGDINDVQQAYVWLTGSVYGRNWEHVRTMSLWLLILLPIAIFSARQLNILNLGDEIARGLGMRVEAQRVLLLVISVALAAAAVAVAGTIGFVGLVAPHITRRLVGPSHDGMIPVTALFGGALLVLADLIGRWIISPSELPIGIVTALIGAPYFMYLLYRYRN</sequence>
<dbReference type="GO" id="GO:0005886">
    <property type="term" value="C:plasma membrane"/>
    <property type="evidence" value="ECO:0007669"/>
    <property type="project" value="UniProtKB-SubCell"/>
</dbReference>
<feature type="transmembrane region" description="Helical" evidence="8">
    <location>
        <begin position="238"/>
        <end position="257"/>
    </location>
</feature>
<dbReference type="KEGG" id="pmet:G4Y79_19305"/>
<protein>
    <submittedName>
        <fullName evidence="9">Iron ABC transporter permease</fullName>
    </submittedName>
</protein>
<reference evidence="9 10" key="1">
    <citation type="submission" date="2020-02" db="EMBL/GenBank/DDBJ databases">
        <authorList>
            <person name="Zheng R.K."/>
            <person name="Sun C.M."/>
        </authorList>
    </citation>
    <scope>NUCLEOTIDE SEQUENCE [LARGE SCALE GENOMIC DNA]</scope>
    <source>
        <strain evidence="10">rifampicinis</strain>
    </source>
</reference>
<dbReference type="FunFam" id="1.10.3470.10:FF:000001">
    <property type="entry name" value="Vitamin B12 ABC transporter permease BtuC"/>
    <property type="match status" value="1"/>
</dbReference>
<feature type="transmembrane region" description="Helical" evidence="8">
    <location>
        <begin position="44"/>
        <end position="63"/>
    </location>
</feature>
<comment type="subcellular location">
    <subcellularLocation>
        <location evidence="1">Cell membrane</location>
        <topology evidence="1">Multi-pass membrane protein</topology>
    </subcellularLocation>
</comment>
<keyword evidence="5 8" id="KW-0812">Transmembrane</keyword>
<dbReference type="RefSeq" id="WP_195169887.1">
    <property type="nucleotide sequence ID" value="NZ_CP062983.1"/>
</dbReference>
<evidence type="ECO:0000256" key="4">
    <source>
        <dbReference type="ARBA" id="ARBA00022475"/>
    </source>
</evidence>
<feature type="transmembrane region" description="Helical" evidence="8">
    <location>
        <begin position="189"/>
        <end position="210"/>
    </location>
</feature>
<evidence type="ECO:0000313" key="10">
    <source>
        <dbReference type="Proteomes" id="UP000594468"/>
    </source>
</evidence>
<gene>
    <name evidence="9" type="ORF">G4Y79_19305</name>
</gene>
<evidence type="ECO:0000256" key="8">
    <source>
        <dbReference type="SAM" id="Phobius"/>
    </source>
</evidence>
<evidence type="ECO:0000256" key="2">
    <source>
        <dbReference type="ARBA" id="ARBA00007935"/>
    </source>
</evidence>
<proteinExistence type="inferred from homology"/>
<keyword evidence="4" id="KW-1003">Cell membrane</keyword>
<dbReference type="GO" id="GO:0033214">
    <property type="term" value="P:siderophore-iron import into cell"/>
    <property type="evidence" value="ECO:0007669"/>
    <property type="project" value="TreeGrafter"/>
</dbReference>
<dbReference type="EMBL" id="CP062983">
    <property type="protein sequence ID" value="QPC81816.1"/>
    <property type="molecule type" value="Genomic_DNA"/>
</dbReference>
<name>A0A7S8E7J2_9CHLR</name>
<feature type="transmembrane region" description="Helical" evidence="8">
    <location>
        <begin position="278"/>
        <end position="308"/>
    </location>
</feature>
<keyword evidence="7 8" id="KW-0472">Membrane</keyword>